<feature type="domain" description="Penicillin-binding protein transpeptidase" evidence="1">
    <location>
        <begin position="2"/>
        <end position="131"/>
    </location>
</feature>
<reference evidence="3" key="1">
    <citation type="submission" date="2020-05" db="EMBL/GenBank/DDBJ databases">
        <authorList>
            <person name="Chiriac C."/>
            <person name="Salcher M."/>
            <person name="Ghai R."/>
            <person name="Kavagutti S V."/>
        </authorList>
    </citation>
    <scope>NUCLEOTIDE SEQUENCE</scope>
</reference>
<dbReference type="InterPro" id="IPR001460">
    <property type="entry name" value="PCN-bd_Tpept"/>
</dbReference>
<organism evidence="3">
    <name type="scientific">freshwater metagenome</name>
    <dbReference type="NCBI Taxonomy" id="449393"/>
    <lineage>
        <taxon>unclassified sequences</taxon>
        <taxon>metagenomes</taxon>
        <taxon>ecological metagenomes</taxon>
    </lineage>
</organism>
<evidence type="ECO:0000313" key="3">
    <source>
        <dbReference type="EMBL" id="CAB4985296.1"/>
    </source>
</evidence>
<dbReference type="EMBL" id="CAFBOR010000067">
    <property type="protein sequence ID" value="CAB4985296.1"/>
    <property type="molecule type" value="Genomic_DNA"/>
</dbReference>
<dbReference type="InterPro" id="IPR050515">
    <property type="entry name" value="Beta-lactam/transpept"/>
</dbReference>
<dbReference type="GO" id="GO:0071972">
    <property type="term" value="F:peptidoglycan L,D-transpeptidase activity"/>
    <property type="evidence" value="ECO:0007669"/>
    <property type="project" value="TreeGrafter"/>
</dbReference>
<dbReference type="PANTHER" id="PTHR30627">
    <property type="entry name" value="PEPTIDOGLYCAN D,D-TRANSPEPTIDASE"/>
    <property type="match status" value="1"/>
</dbReference>
<dbReference type="SUPFAM" id="SSF56601">
    <property type="entry name" value="beta-lactamase/transpeptidase-like"/>
    <property type="match status" value="1"/>
</dbReference>
<dbReference type="Pfam" id="PF00905">
    <property type="entry name" value="Transpeptidase"/>
    <property type="match status" value="1"/>
</dbReference>
<evidence type="ECO:0000313" key="2">
    <source>
        <dbReference type="EMBL" id="CAB4872806.1"/>
    </source>
</evidence>
<accession>A0A6J7MWE7</accession>
<proteinExistence type="predicted"/>
<dbReference type="InterPro" id="IPR012338">
    <property type="entry name" value="Beta-lactam/transpept-like"/>
</dbReference>
<dbReference type="GO" id="GO:0008658">
    <property type="term" value="F:penicillin binding"/>
    <property type="evidence" value="ECO:0007669"/>
    <property type="project" value="InterPro"/>
</dbReference>
<dbReference type="GO" id="GO:0005886">
    <property type="term" value="C:plasma membrane"/>
    <property type="evidence" value="ECO:0007669"/>
    <property type="project" value="TreeGrafter"/>
</dbReference>
<dbReference type="EMBL" id="CAFBLK010000168">
    <property type="protein sequence ID" value="CAB4872806.1"/>
    <property type="molecule type" value="Genomic_DNA"/>
</dbReference>
<dbReference type="Gene3D" id="3.40.710.10">
    <property type="entry name" value="DD-peptidase/beta-lactamase superfamily"/>
    <property type="match status" value="1"/>
</dbReference>
<name>A0A6J7MWE7_9ZZZZ</name>
<protein>
    <submittedName>
        <fullName evidence="3">Unannotated protein</fullName>
    </submittedName>
</protein>
<dbReference type="GO" id="GO:0071555">
    <property type="term" value="P:cell wall organization"/>
    <property type="evidence" value="ECO:0007669"/>
    <property type="project" value="TreeGrafter"/>
</dbReference>
<evidence type="ECO:0000259" key="1">
    <source>
        <dbReference type="Pfam" id="PF00905"/>
    </source>
</evidence>
<sequence>MAYQAFASGGRLSTPRLVSRVLDAKGRLTRENPAVDAGRVPVPARDTMLAGFGGVVGSSTGTAFGAFAPYPQTPPAVGGKTGTAQVAGRQNTSLFVGFTPIQNPRYVVSVVVEEGGYGAETAAPIARAIFEALNGLPVGPVASLAYVGGN</sequence>
<dbReference type="PANTHER" id="PTHR30627:SF2">
    <property type="entry name" value="PEPTIDOGLYCAN D,D-TRANSPEPTIDASE MRDA"/>
    <property type="match status" value="1"/>
</dbReference>
<dbReference type="AlphaFoldDB" id="A0A6J7MWE7"/>
<gene>
    <name evidence="2" type="ORF">UFOPK3317_00981</name>
    <name evidence="3" type="ORF">UFOPK3974_00614</name>
</gene>